<feature type="domain" description="Magnesium transporter MgtE intracellular" evidence="3">
    <location>
        <begin position="138"/>
        <end position="190"/>
    </location>
</feature>
<keyword evidence="2" id="KW-0812">Transmembrane</keyword>
<keyword evidence="2" id="KW-1133">Transmembrane helix</keyword>
<dbReference type="InterPro" id="IPR038076">
    <property type="entry name" value="MgtE_N_sf"/>
</dbReference>
<keyword evidence="4" id="KW-0969">Cilium</keyword>
<dbReference type="Proteomes" id="UP001138793">
    <property type="component" value="Unassembled WGS sequence"/>
</dbReference>
<evidence type="ECO:0000256" key="1">
    <source>
        <dbReference type="SAM" id="Coils"/>
    </source>
</evidence>
<evidence type="ECO:0000313" key="4">
    <source>
        <dbReference type="EMBL" id="MBP2077659.1"/>
    </source>
</evidence>
<feature type="transmembrane region" description="Helical" evidence="2">
    <location>
        <begin position="12"/>
        <end position="40"/>
    </location>
</feature>
<sequence>MDENTKKKKRNPILWFLFAVVIPLIVIITLAVIIMGVAGFNVMDWTKQQASTIPILSNLVASDEETPKQDDSRAQAIVNEKEEEITRLNETIRELEATINEQNQDIIRLENSLEDALEEEEMLEDDSADESISMVIDSFEEMKGSKAALIIENLETDTAVSILQELSNDQLATILGAMNPELAADLTQLLFSNGN</sequence>
<accession>A0A9X0YS38</accession>
<evidence type="ECO:0000259" key="3">
    <source>
        <dbReference type="Pfam" id="PF03448"/>
    </source>
</evidence>
<keyword evidence="4" id="KW-0966">Cell projection</keyword>
<organism evidence="4 5">
    <name type="scientific">Oceanobacillus polygoni</name>
    <dbReference type="NCBI Taxonomy" id="1235259"/>
    <lineage>
        <taxon>Bacteria</taxon>
        <taxon>Bacillati</taxon>
        <taxon>Bacillota</taxon>
        <taxon>Bacilli</taxon>
        <taxon>Bacillales</taxon>
        <taxon>Bacillaceae</taxon>
        <taxon>Oceanobacillus</taxon>
    </lineage>
</organism>
<proteinExistence type="predicted"/>
<dbReference type="RefSeq" id="WP_149476308.1">
    <property type="nucleotide sequence ID" value="NZ_JAGGMB010000005.1"/>
</dbReference>
<keyword evidence="5" id="KW-1185">Reference proteome</keyword>
<keyword evidence="2" id="KW-0472">Membrane</keyword>
<keyword evidence="4" id="KW-0282">Flagellum</keyword>
<name>A0A9X0YS38_9BACI</name>
<dbReference type="InterPro" id="IPR006668">
    <property type="entry name" value="Mg_transptr_MgtE_intracell_dom"/>
</dbReference>
<evidence type="ECO:0000256" key="2">
    <source>
        <dbReference type="SAM" id="Phobius"/>
    </source>
</evidence>
<comment type="caution">
    <text evidence="4">The sequence shown here is derived from an EMBL/GenBank/DDBJ whole genome shotgun (WGS) entry which is preliminary data.</text>
</comment>
<feature type="coiled-coil region" evidence="1">
    <location>
        <begin position="78"/>
        <end position="126"/>
    </location>
</feature>
<dbReference type="AlphaFoldDB" id="A0A9X0YS38"/>
<gene>
    <name evidence="4" type="ORF">J2Z64_001914</name>
</gene>
<dbReference type="OrthoDB" id="1724615at2"/>
<evidence type="ECO:0000313" key="5">
    <source>
        <dbReference type="Proteomes" id="UP001138793"/>
    </source>
</evidence>
<dbReference type="Pfam" id="PF03448">
    <property type="entry name" value="MgtE_N"/>
    <property type="match status" value="1"/>
</dbReference>
<keyword evidence="1" id="KW-0175">Coiled coil</keyword>
<protein>
    <submittedName>
        <fullName evidence="4">Flagellar motility protein MotE (MotC chaperone)</fullName>
    </submittedName>
</protein>
<reference evidence="4" key="1">
    <citation type="submission" date="2021-03" db="EMBL/GenBank/DDBJ databases">
        <title>Genomic Encyclopedia of Type Strains, Phase IV (KMG-IV): sequencing the most valuable type-strain genomes for metagenomic binning, comparative biology and taxonomic classification.</title>
        <authorList>
            <person name="Goeker M."/>
        </authorList>
    </citation>
    <scope>NUCLEOTIDE SEQUENCE</scope>
    <source>
        <strain evidence="4">DSM 107338</strain>
    </source>
</reference>
<dbReference type="Gene3D" id="1.25.60.10">
    <property type="entry name" value="MgtE N-terminal domain-like"/>
    <property type="match status" value="1"/>
</dbReference>
<dbReference type="EMBL" id="JAGGMB010000005">
    <property type="protein sequence ID" value="MBP2077659.1"/>
    <property type="molecule type" value="Genomic_DNA"/>
</dbReference>
<dbReference type="SUPFAM" id="SSF158791">
    <property type="entry name" value="MgtE N-terminal domain-like"/>
    <property type="match status" value="1"/>
</dbReference>